<reference evidence="2 3" key="1">
    <citation type="submission" date="2014-05" db="EMBL/GenBank/DDBJ databases">
        <title>Draft Genome Sequence of Kitasatospora cheerisanensis KCTC 2395.</title>
        <authorList>
            <person name="Nam D.H."/>
        </authorList>
    </citation>
    <scope>NUCLEOTIDE SEQUENCE [LARGE SCALE GENOMIC DNA]</scope>
    <source>
        <strain evidence="2 3">KCTC 2395</strain>
    </source>
</reference>
<organism evidence="2 3">
    <name type="scientific">Kitasatospora cheerisanensis KCTC 2395</name>
    <dbReference type="NCBI Taxonomy" id="1348663"/>
    <lineage>
        <taxon>Bacteria</taxon>
        <taxon>Bacillati</taxon>
        <taxon>Actinomycetota</taxon>
        <taxon>Actinomycetes</taxon>
        <taxon>Kitasatosporales</taxon>
        <taxon>Streptomycetaceae</taxon>
        <taxon>Kitasatospora</taxon>
    </lineage>
</organism>
<dbReference type="AlphaFoldDB" id="A0A066YWG1"/>
<evidence type="ECO:0000256" key="1">
    <source>
        <dbReference type="SAM" id="MobiDB-lite"/>
    </source>
</evidence>
<gene>
    <name evidence="2" type="ORF">KCH_28030</name>
</gene>
<dbReference type="EMBL" id="JNBY01000083">
    <property type="protein sequence ID" value="KDN85572.1"/>
    <property type="molecule type" value="Genomic_DNA"/>
</dbReference>
<sequence length="63" mass="7289">MDNGWLPPADLTTPPPRPPHDQEPRRPRHRDGHPATTHAHQRKPTPKSPEITHPESTRWIQVQ</sequence>
<evidence type="ECO:0000313" key="2">
    <source>
        <dbReference type="EMBL" id="KDN85572.1"/>
    </source>
</evidence>
<dbReference type="HOGENOM" id="CLU_2879928_0_0_11"/>
<evidence type="ECO:0000313" key="3">
    <source>
        <dbReference type="Proteomes" id="UP000027178"/>
    </source>
</evidence>
<proteinExistence type="predicted"/>
<accession>A0A066YWG1</accession>
<feature type="region of interest" description="Disordered" evidence="1">
    <location>
        <begin position="1"/>
        <end position="63"/>
    </location>
</feature>
<dbReference type="Proteomes" id="UP000027178">
    <property type="component" value="Unassembled WGS sequence"/>
</dbReference>
<name>A0A066YWG1_9ACTN</name>
<protein>
    <submittedName>
        <fullName evidence="2">Uncharacterized protein</fullName>
    </submittedName>
</protein>
<comment type="caution">
    <text evidence="2">The sequence shown here is derived from an EMBL/GenBank/DDBJ whole genome shotgun (WGS) entry which is preliminary data.</text>
</comment>
<feature type="compositionally biased region" description="Low complexity" evidence="1">
    <location>
        <begin position="1"/>
        <end position="12"/>
    </location>
</feature>
<keyword evidence="3" id="KW-1185">Reference proteome</keyword>